<comment type="caution">
    <text evidence="2">The sequence shown here is derived from an EMBL/GenBank/DDBJ whole genome shotgun (WGS) entry which is preliminary data.</text>
</comment>
<dbReference type="Gene3D" id="1.10.3730.10">
    <property type="entry name" value="ProC C-terminal domain-like"/>
    <property type="match status" value="1"/>
</dbReference>
<evidence type="ECO:0000259" key="1">
    <source>
        <dbReference type="Pfam" id="PF14748"/>
    </source>
</evidence>
<dbReference type="SUPFAM" id="SSF48179">
    <property type="entry name" value="6-phosphogluconate dehydrogenase C-terminal domain-like"/>
    <property type="match status" value="1"/>
</dbReference>
<dbReference type="RefSeq" id="WP_406791818.1">
    <property type="nucleotide sequence ID" value="NZ_JBJHZX010000011.1"/>
</dbReference>
<accession>A0ABW8SI84</accession>
<reference evidence="2 3" key="1">
    <citation type="submission" date="2024-11" db="EMBL/GenBank/DDBJ databases">
        <authorList>
            <person name="Heng Y.C."/>
            <person name="Lim A.C.H."/>
            <person name="Lee J.K.Y."/>
            <person name="Kittelmann S."/>
        </authorList>
    </citation>
    <scope>NUCLEOTIDE SEQUENCE [LARGE SCALE GENOMIC DNA]</scope>
    <source>
        <strain evidence="2 3">WILCCON 0269</strain>
    </source>
</reference>
<dbReference type="Pfam" id="PF14748">
    <property type="entry name" value="P5CR_dimer"/>
    <property type="match status" value="1"/>
</dbReference>
<sequence length="64" mass="7045">MKKIFNELGYVFEIGEKNIEKVTAFSACGLGFAAYILNAFQKVGQAFGFSSEVSEKIVAKTFNI</sequence>
<keyword evidence="3" id="KW-1185">Reference proteome</keyword>
<protein>
    <submittedName>
        <fullName evidence="2">Pyrroline-5-carboxylate reductase dimerization domain-containing protein</fullName>
    </submittedName>
</protein>
<feature type="domain" description="Pyrroline-5-carboxylate reductase dimerisation" evidence="1">
    <location>
        <begin position="16"/>
        <end position="62"/>
    </location>
</feature>
<dbReference type="InterPro" id="IPR029036">
    <property type="entry name" value="P5CR_dimer"/>
</dbReference>
<proteinExistence type="predicted"/>
<dbReference type="EMBL" id="JBJHZX010000011">
    <property type="protein sequence ID" value="MFL0195700.1"/>
    <property type="molecule type" value="Genomic_DNA"/>
</dbReference>
<dbReference type="InterPro" id="IPR008927">
    <property type="entry name" value="6-PGluconate_DH-like_C_sf"/>
</dbReference>
<name>A0ABW8SI84_9CLOT</name>
<dbReference type="Proteomes" id="UP001623660">
    <property type="component" value="Unassembled WGS sequence"/>
</dbReference>
<evidence type="ECO:0000313" key="2">
    <source>
        <dbReference type="EMBL" id="MFL0195700.1"/>
    </source>
</evidence>
<organism evidence="2 3">
    <name type="scientific">Candidatus Clostridium eludens</name>
    <dbReference type="NCBI Taxonomy" id="3381663"/>
    <lineage>
        <taxon>Bacteria</taxon>
        <taxon>Bacillati</taxon>
        <taxon>Bacillota</taxon>
        <taxon>Clostridia</taxon>
        <taxon>Eubacteriales</taxon>
        <taxon>Clostridiaceae</taxon>
        <taxon>Clostridium</taxon>
    </lineage>
</organism>
<gene>
    <name evidence="2" type="ORF">ACJDU8_09015</name>
</gene>
<evidence type="ECO:0000313" key="3">
    <source>
        <dbReference type="Proteomes" id="UP001623660"/>
    </source>
</evidence>